<feature type="domain" description="Outer membrane protein SusF/SusE-like C-terminal" evidence="2">
    <location>
        <begin position="307"/>
        <end position="391"/>
    </location>
</feature>
<accession>A0ABT3CS51</accession>
<feature type="signal peptide" evidence="1">
    <location>
        <begin position="1"/>
        <end position="21"/>
    </location>
</feature>
<dbReference type="Pfam" id="PF16411">
    <property type="entry name" value="SusF_SusE"/>
    <property type="match status" value="2"/>
</dbReference>
<evidence type="ECO:0000256" key="1">
    <source>
        <dbReference type="SAM" id="SignalP"/>
    </source>
</evidence>
<name>A0ABT3CS51_9BACT</name>
<comment type="caution">
    <text evidence="3">The sequence shown here is derived from an EMBL/GenBank/DDBJ whole genome shotgun (WGS) entry which is preliminary data.</text>
</comment>
<dbReference type="EMBL" id="JAOYOD010000001">
    <property type="protein sequence ID" value="MCV9386531.1"/>
    <property type="molecule type" value="Genomic_DNA"/>
</dbReference>
<organism evidence="3 4">
    <name type="scientific">Reichenbachiella ulvae</name>
    <dbReference type="NCBI Taxonomy" id="2980104"/>
    <lineage>
        <taxon>Bacteria</taxon>
        <taxon>Pseudomonadati</taxon>
        <taxon>Bacteroidota</taxon>
        <taxon>Cytophagia</taxon>
        <taxon>Cytophagales</taxon>
        <taxon>Reichenbachiellaceae</taxon>
        <taxon>Reichenbachiella</taxon>
    </lineage>
</organism>
<dbReference type="Gene3D" id="2.60.40.3610">
    <property type="match status" value="1"/>
</dbReference>
<proteinExistence type="predicted"/>
<protein>
    <submittedName>
        <fullName evidence="3">SusF/SusE family outer membrane protein</fullName>
    </submittedName>
</protein>
<feature type="domain" description="Outer membrane protein SusF/SusE-like C-terminal" evidence="2">
    <location>
        <begin position="397"/>
        <end position="503"/>
    </location>
</feature>
<keyword evidence="1" id="KW-0732">Signal</keyword>
<dbReference type="RefSeq" id="WP_264137337.1">
    <property type="nucleotide sequence ID" value="NZ_JAOYOD010000001.1"/>
</dbReference>
<dbReference type="InterPro" id="IPR032187">
    <property type="entry name" value="SusF/SusE-like_C"/>
</dbReference>
<sequence>MKNANRIFSFMLSLAVIAMMASCSQDDGGIDIGGGDGLLVADGFYVAAEGEDPVSTSELKSATVDAPDFGAMDRVGFMQGYMYLTTGKYNLVEVVEKEVVATIGGTQSAVAEVNNAECDASGYQFVAAEEGGTAFEITTDGLYVVAYDTDMDEIVFDQLESVGIIGGATPGGWSDDTSLSGTVTADGGAWSIEGVALEENEMKFRFNCRWAIDRRLDVTSDFANDNGYSFFTNFGGSLSNLLPGNEGANIAITERGEYTVTFTWDPRDGVLATATKTGDLEPLPDYPEALYLIGNGLNMADSDSDGTADGWQWELTDYPMIPVHSNPHLFWKIVWLEENGAIKVSPAKDWNNAFGKTGDATEGVFAQGGDDVPVPAAGYYMVVANMEDETIEINVPNVYGIGDAFGSDDTQWTAANENQKFTVDNDNGVISYTGIIGAKDVRIHVAASTLTVKDGSGPVDWWQAEFIVLDGKIEYRGTGDDQARAQGSDGGSVTLNFKDGTGTIN</sequence>
<reference evidence="3 4" key="1">
    <citation type="submission" date="2022-10" db="EMBL/GenBank/DDBJ databases">
        <title>Comparative genomics and taxonomic characterization of three novel marine species of genus Reichenbachiella exhibiting antioxidant and polysaccharide degradation activities.</title>
        <authorList>
            <person name="Muhammad N."/>
            <person name="Lee Y.-J."/>
            <person name="Ko J."/>
            <person name="Kim S.-G."/>
        </authorList>
    </citation>
    <scope>NUCLEOTIDE SEQUENCE [LARGE SCALE GENOMIC DNA]</scope>
    <source>
        <strain evidence="3 4">ABR2-5</strain>
    </source>
</reference>
<evidence type="ECO:0000259" key="2">
    <source>
        <dbReference type="Pfam" id="PF16411"/>
    </source>
</evidence>
<dbReference type="PROSITE" id="PS51257">
    <property type="entry name" value="PROKAR_LIPOPROTEIN"/>
    <property type="match status" value="1"/>
</dbReference>
<dbReference type="Gene3D" id="2.60.40.3620">
    <property type="match status" value="2"/>
</dbReference>
<feature type="chain" id="PRO_5045212301" evidence="1">
    <location>
        <begin position="22"/>
        <end position="505"/>
    </location>
</feature>
<evidence type="ECO:0000313" key="4">
    <source>
        <dbReference type="Proteomes" id="UP001300692"/>
    </source>
</evidence>
<dbReference type="Proteomes" id="UP001300692">
    <property type="component" value="Unassembled WGS sequence"/>
</dbReference>
<gene>
    <name evidence="3" type="ORF">N7U62_07655</name>
</gene>
<evidence type="ECO:0000313" key="3">
    <source>
        <dbReference type="EMBL" id="MCV9386531.1"/>
    </source>
</evidence>
<keyword evidence="4" id="KW-1185">Reference proteome</keyword>